<organism evidence="1 2">
    <name type="scientific">Petrolisthes cinctipes</name>
    <name type="common">Flat porcelain crab</name>
    <dbReference type="NCBI Taxonomy" id="88211"/>
    <lineage>
        <taxon>Eukaryota</taxon>
        <taxon>Metazoa</taxon>
        <taxon>Ecdysozoa</taxon>
        <taxon>Arthropoda</taxon>
        <taxon>Crustacea</taxon>
        <taxon>Multicrustacea</taxon>
        <taxon>Malacostraca</taxon>
        <taxon>Eumalacostraca</taxon>
        <taxon>Eucarida</taxon>
        <taxon>Decapoda</taxon>
        <taxon>Pleocyemata</taxon>
        <taxon>Anomura</taxon>
        <taxon>Galatheoidea</taxon>
        <taxon>Porcellanidae</taxon>
        <taxon>Petrolisthes</taxon>
    </lineage>
</organism>
<name>A0AAE1FCA5_PETCI</name>
<proteinExistence type="predicted"/>
<keyword evidence="2" id="KW-1185">Reference proteome</keyword>
<sequence>MLQVVNTSKRHHFVLRIFVMFQWVTPKLVCLGQSSSSSWKKPGFDYAVPKHKWYQKVFFHMKDVTALNANILQSHINNQKDTMKELMSKMYKEIFDEYGADKEISYL</sequence>
<evidence type="ECO:0000313" key="1">
    <source>
        <dbReference type="EMBL" id="KAK3870986.1"/>
    </source>
</evidence>
<protein>
    <submittedName>
        <fullName evidence="1">Uncharacterized protein</fullName>
    </submittedName>
</protein>
<dbReference type="AlphaFoldDB" id="A0AAE1FCA5"/>
<accession>A0AAE1FCA5</accession>
<comment type="caution">
    <text evidence="1">The sequence shown here is derived from an EMBL/GenBank/DDBJ whole genome shotgun (WGS) entry which is preliminary data.</text>
</comment>
<reference evidence="1" key="1">
    <citation type="submission" date="2023-10" db="EMBL/GenBank/DDBJ databases">
        <title>Genome assemblies of two species of porcelain crab, Petrolisthes cinctipes and Petrolisthes manimaculis (Anomura: Porcellanidae).</title>
        <authorList>
            <person name="Angst P."/>
        </authorList>
    </citation>
    <scope>NUCLEOTIDE SEQUENCE</scope>
    <source>
        <strain evidence="1">PB745_01</strain>
        <tissue evidence="1">Gill</tissue>
    </source>
</reference>
<evidence type="ECO:0000313" key="2">
    <source>
        <dbReference type="Proteomes" id="UP001286313"/>
    </source>
</evidence>
<dbReference type="EMBL" id="JAWQEG010002580">
    <property type="protein sequence ID" value="KAK3870986.1"/>
    <property type="molecule type" value="Genomic_DNA"/>
</dbReference>
<dbReference type="Proteomes" id="UP001286313">
    <property type="component" value="Unassembled WGS sequence"/>
</dbReference>
<gene>
    <name evidence="1" type="ORF">Pcinc_023837</name>
</gene>